<protein>
    <submittedName>
        <fullName evidence="2">Uncharacterized protein</fullName>
    </submittedName>
</protein>
<gene>
    <name evidence="2" type="ORF">BABA_06831</name>
</gene>
<dbReference type="AlphaFoldDB" id="K6E9N9"/>
<evidence type="ECO:0000313" key="2">
    <source>
        <dbReference type="EMBL" id="EKN70071.1"/>
    </source>
</evidence>
<organism evidence="2 3">
    <name type="scientific">Neobacillus bataviensis LMG 21833</name>
    <dbReference type="NCBI Taxonomy" id="1117379"/>
    <lineage>
        <taxon>Bacteria</taxon>
        <taxon>Bacillati</taxon>
        <taxon>Bacillota</taxon>
        <taxon>Bacilli</taxon>
        <taxon>Bacillales</taxon>
        <taxon>Bacillaceae</taxon>
        <taxon>Neobacillus</taxon>
    </lineage>
</organism>
<reference evidence="2 3" key="1">
    <citation type="journal article" date="2012" name="Front. Microbiol.">
        <title>Redundancy and modularity in membrane-associated dissimilatory nitrate reduction in Bacillus.</title>
        <authorList>
            <person name="Heylen K."/>
            <person name="Keltjens J."/>
        </authorList>
    </citation>
    <scope>NUCLEOTIDE SEQUENCE [LARGE SCALE GENOMIC DNA]</scope>
    <source>
        <strain evidence="3">LMG 21833T</strain>
    </source>
</reference>
<dbReference type="Proteomes" id="UP000006316">
    <property type="component" value="Unassembled WGS sequence"/>
</dbReference>
<keyword evidence="1" id="KW-0472">Membrane</keyword>
<feature type="transmembrane region" description="Helical" evidence="1">
    <location>
        <begin position="44"/>
        <end position="64"/>
    </location>
</feature>
<evidence type="ECO:0000313" key="3">
    <source>
        <dbReference type="Proteomes" id="UP000006316"/>
    </source>
</evidence>
<sequence>MIIYAEALRTISIVILIFSSSFYLRHLVKTKKQRKLSAFEFTMYTTIQIAYLFFAISLLISIFGK</sequence>
<keyword evidence="1" id="KW-0812">Transmembrane</keyword>
<accession>K6E9N9</accession>
<evidence type="ECO:0000256" key="1">
    <source>
        <dbReference type="SAM" id="Phobius"/>
    </source>
</evidence>
<keyword evidence="1" id="KW-1133">Transmembrane helix</keyword>
<dbReference type="EMBL" id="AJLS01000043">
    <property type="protein sequence ID" value="EKN70071.1"/>
    <property type="molecule type" value="Genomic_DNA"/>
</dbReference>
<feature type="transmembrane region" description="Helical" evidence="1">
    <location>
        <begin position="7"/>
        <end position="24"/>
    </location>
</feature>
<proteinExistence type="predicted"/>
<dbReference type="STRING" id="1117379.BABA_06831"/>
<name>K6E9N9_9BACI</name>
<keyword evidence="3" id="KW-1185">Reference proteome</keyword>
<comment type="caution">
    <text evidence="2">The sequence shown here is derived from an EMBL/GenBank/DDBJ whole genome shotgun (WGS) entry which is preliminary data.</text>
</comment>